<organism evidence="1 2">
    <name type="scientific">Gigaspora margarita</name>
    <dbReference type="NCBI Taxonomy" id="4874"/>
    <lineage>
        <taxon>Eukaryota</taxon>
        <taxon>Fungi</taxon>
        <taxon>Fungi incertae sedis</taxon>
        <taxon>Mucoromycota</taxon>
        <taxon>Glomeromycotina</taxon>
        <taxon>Glomeromycetes</taxon>
        <taxon>Diversisporales</taxon>
        <taxon>Gigasporaceae</taxon>
        <taxon>Gigaspora</taxon>
    </lineage>
</organism>
<protein>
    <submittedName>
        <fullName evidence="1">18077_t:CDS:1</fullName>
    </submittedName>
</protein>
<feature type="non-terminal residue" evidence="1">
    <location>
        <position position="48"/>
    </location>
</feature>
<keyword evidence="2" id="KW-1185">Reference proteome</keyword>
<dbReference type="EMBL" id="CAJVQB010167155">
    <property type="protein sequence ID" value="CAG8857093.1"/>
    <property type="molecule type" value="Genomic_DNA"/>
</dbReference>
<sequence>SESALLESLPEFQLQLQENKTQVIVLLTTNFTRTYKLCPLVIEQSKKP</sequence>
<name>A0ABN7XP30_GIGMA</name>
<comment type="caution">
    <text evidence="1">The sequence shown here is derived from an EMBL/GenBank/DDBJ whole genome shotgun (WGS) entry which is preliminary data.</text>
</comment>
<proteinExistence type="predicted"/>
<accession>A0ABN7XP30</accession>
<feature type="non-terminal residue" evidence="1">
    <location>
        <position position="1"/>
    </location>
</feature>
<gene>
    <name evidence="1" type="ORF">GMARGA_LOCUS45914</name>
</gene>
<evidence type="ECO:0000313" key="2">
    <source>
        <dbReference type="Proteomes" id="UP000789901"/>
    </source>
</evidence>
<reference evidence="1 2" key="1">
    <citation type="submission" date="2021-06" db="EMBL/GenBank/DDBJ databases">
        <authorList>
            <person name="Kallberg Y."/>
            <person name="Tangrot J."/>
            <person name="Rosling A."/>
        </authorList>
    </citation>
    <scope>NUCLEOTIDE SEQUENCE [LARGE SCALE GENOMIC DNA]</scope>
    <source>
        <strain evidence="1 2">120-4 pot B 10/14</strain>
    </source>
</reference>
<evidence type="ECO:0000313" key="1">
    <source>
        <dbReference type="EMBL" id="CAG8857093.1"/>
    </source>
</evidence>
<dbReference type="Proteomes" id="UP000789901">
    <property type="component" value="Unassembled WGS sequence"/>
</dbReference>